<accession>A0AAD9JSA9</accession>
<comment type="subcellular location">
    <subcellularLocation>
        <location evidence="1">Cell membrane</location>
        <topology evidence="1">Single-pass type I membrane protein</topology>
    </subcellularLocation>
</comment>
<dbReference type="FunFam" id="2.10.25.10:FF:000309">
    <property type="entry name" value="Uncharacterized protein, isoform A"/>
    <property type="match status" value="1"/>
</dbReference>
<evidence type="ECO:0000256" key="2">
    <source>
        <dbReference type="ARBA" id="ARBA00022475"/>
    </source>
</evidence>
<dbReference type="PRINTS" id="PR00010">
    <property type="entry name" value="EGFBLOOD"/>
</dbReference>
<reference evidence="15" key="1">
    <citation type="journal article" date="2023" name="Mol. Biol. Evol.">
        <title>Third-Generation Sequencing Reveals the Adaptive Role of the Epigenome in Three Deep-Sea Polychaetes.</title>
        <authorList>
            <person name="Perez M."/>
            <person name="Aroh O."/>
            <person name="Sun Y."/>
            <person name="Lan Y."/>
            <person name="Juniper S.K."/>
            <person name="Young C.R."/>
            <person name="Angers B."/>
            <person name="Qian P.Y."/>
        </authorList>
    </citation>
    <scope>NUCLEOTIDE SEQUENCE</scope>
    <source>
        <strain evidence="15">R07B-5</strain>
    </source>
</reference>
<dbReference type="PROSITE" id="PS00022">
    <property type="entry name" value="EGF_1"/>
    <property type="match status" value="2"/>
</dbReference>
<keyword evidence="11" id="KW-0325">Glycoprotein</keyword>
<keyword evidence="3 12" id="KW-0245">EGF-like domain</keyword>
<dbReference type="PROSITE" id="PS50026">
    <property type="entry name" value="EGF_3"/>
    <property type="match status" value="2"/>
</dbReference>
<feature type="disulfide bond" evidence="12">
    <location>
        <begin position="35"/>
        <end position="44"/>
    </location>
</feature>
<evidence type="ECO:0000256" key="10">
    <source>
        <dbReference type="ARBA" id="ARBA00023157"/>
    </source>
</evidence>
<evidence type="ECO:0000256" key="1">
    <source>
        <dbReference type="ARBA" id="ARBA00004251"/>
    </source>
</evidence>
<dbReference type="InterPro" id="IPR002035">
    <property type="entry name" value="VWF_A"/>
</dbReference>
<keyword evidence="5" id="KW-0732">Signal</keyword>
<evidence type="ECO:0000256" key="9">
    <source>
        <dbReference type="ARBA" id="ARBA00023136"/>
    </source>
</evidence>
<protein>
    <submittedName>
        <fullName evidence="15">Uncharacterized protein</fullName>
    </submittedName>
</protein>
<proteinExistence type="predicted"/>
<evidence type="ECO:0000256" key="12">
    <source>
        <dbReference type="PROSITE-ProRule" id="PRU00076"/>
    </source>
</evidence>
<sequence>MVSHCFLSERNECNSHPCRNGATCHDEFNAYSCTCVNGYIGRVCQTAVTQCPADVIIVIDNSWSMHDSAKTMRTFVKNIVSSFQLSNNKTRIGVITFTTTAHTRVYFGNYRDKDSLISTLHYIIDPVPRGGTDILVALKKVRSMFRNDYRFIGKSYNRYITIFITDGDDHQLEQVRSEAREAHDDGIVIISIGIGKDIDVHEIYALASKRKYALIKPSADQLAGLSYSVAIYACEAINECDSNPCKNGATCNNGFDVYSCTCVAGYTGYNCETGRCECPLTYSAVEW</sequence>
<dbReference type="SMART" id="SM00181">
    <property type="entry name" value="EGF"/>
    <property type="match status" value="2"/>
</dbReference>
<dbReference type="InterPro" id="IPR036465">
    <property type="entry name" value="vWFA_dom_sf"/>
</dbReference>
<dbReference type="InterPro" id="IPR000742">
    <property type="entry name" value="EGF"/>
</dbReference>
<dbReference type="EMBL" id="JAODUO010001853">
    <property type="protein sequence ID" value="KAK2157730.1"/>
    <property type="molecule type" value="Genomic_DNA"/>
</dbReference>
<evidence type="ECO:0000256" key="8">
    <source>
        <dbReference type="ARBA" id="ARBA00022989"/>
    </source>
</evidence>
<keyword evidence="8" id="KW-1133">Transmembrane helix</keyword>
<feature type="domain" description="EGF-like" evidence="13">
    <location>
        <begin position="9"/>
        <end position="45"/>
    </location>
</feature>
<dbReference type="Proteomes" id="UP001209878">
    <property type="component" value="Unassembled WGS sequence"/>
</dbReference>
<dbReference type="SUPFAM" id="SSF57196">
    <property type="entry name" value="EGF/Laminin"/>
    <property type="match status" value="1"/>
</dbReference>
<dbReference type="FunFam" id="2.10.25.10:FF:000391">
    <property type="entry name" value="Weary, isoform C"/>
    <property type="match status" value="1"/>
</dbReference>
<dbReference type="PROSITE" id="PS00010">
    <property type="entry name" value="ASX_HYDROXYL"/>
    <property type="match status" value="2"/>
</dbReference>
<evidence type="ECO:0000259" key="14">
    <source>
        <dbReference type="PROSITE" id="PS50234"/>
    </source>
</evidence>
<evidence type="ECO:0000256" key="5">
    <source>
        <dbReference type="ARBA" id="ARBA00022729"/>
    </source>
</evidence>
<organism evidence="15 16">
    <name type="scientific">Ridgeia piscesae</name>
    <name type="common">Tubeworm</name>
    <dbReference type="NCBI Taxonomy" id="27915"/>
    <lineage>
        <taxon>Eukaryota</taxon>
        <taxon>Metazoa</taxon>
        <taxon>Spiralia</taxon>
        <taxon>Lophotrochozoa</taxon>
        <taxon>Annelida</taxon>
        <taxon>Polychaeta</taxon>
        <taxon>Sedentaria</taxon>
        <taxon>Canalipalpata</taxon>
        <taxon>Sabellida</taxon>
        <taxon>Siboglinidae</taxon>
        <taxon>Ridgeia</taxon>
    </lineage>
</organism>
<evidence type="ECO:0000313" key="15">
    <source>
        <dbReference type="EMBL" id="KAK2157730.1"/>
    </source>
</evidence>
<dbReference type="CDD" id="cd00054">
    <property type="entry name" value="EGF_CA"/>
    <property type="match status" value="2"/>
</dbReference>
<comment type="caution">
    <text evidence="12">Lacks conserved residue(s) required for the propagation of feature annotation.</text>
</comment>
<evidence type="ECO:0000256" key="6">
    <source>
        <dbReference type="ARBA" id="ARBA00022737"/>
    </source>
</evidence>
<keyword evidence="9" id="KW-0472">Membrane</keyword>
<dbReference type="Pfam" id="PF00092">
    <property type="entry name" value="VWA"/>
    <property type="match status" value="1"/>
</dbReference>
<evidence type="ECO:0000256" key="11">
    <source>
        <dbReference type="ARBA" id="ARBA00023180"/>
    </source>
</evidence>
<keyword evidence="6" id="KW-0677">Repeat</keyword>
<dbReference type="InterPro" id="IPR000152">
    <property type="entry name" value="EGF-type_Asp/Asn_hydroxyl_site"/>
</dbReference>
<feature type="domain" description="VWFA" evidence="14">
    <location>
        <begin position="54"/>
        <end position="229"/>
    </location>
</feature>
<dbReference type="GO" id="GO:0005886">
    <property type="term" value="C:plasma membrane"/>
    <property type="evidence" value="ECO:0007669"/>
    <property type="project" value="UniProtKB-SubCell"/>
</dbReference>
<dbReference type="GO" id="GO:0005509">
    <property type="term" value="F:calcium ion binding"/>
    <property type="evidence" value="ECO:0007669"/>
    <property type="project" value="InterPro"/>
</dbReference>
<dbReference type="SMART" id="SM00327">
    <property type="entry name" value="VWA"/>
    <property type="match status" value="1"/>
</dbReference>
<keyword evidence="7" id="KW-0106">Calcium</keyword>
<keyword evidence="10 12" id="KW-1015">Disulfide bond</keyword>
<dbReference type="PROSITE" id="PS50234">
    <property type="entry name" value="VWFA"/>
    <property type="match status" value="1"/>
</dbReference>
<gene>
    <name evidence="15" type="ORF">NP493_1858g00005</name>
</gene>
<comment type="caution">
    <text evidence="15">The sequence shown here is derived from an EMBL/GenBank/DDBJ whole genome shotgun (WGS) entry which is preliminary data.</text>
</comment>
<dbReference type="SMART" id="SM00179">
    <property type="entry name" value="EGF_CA"/>
    <property type="match status" value="2"/>
</dbReference>
<dbReference type="GO" id="GO:0023052">
    <property type="term" value="P:signaling"/>
    <property type="evidence" value="ECO:0007669"/>
    <property type="project" value="UniProtKB-ARBA"/>
</dbReference>
<dbReference type="CDD" id="cd00198">
    <property type="entry name" value="vWFA"/>
    <property type="match status" value="1"/>
</dbReference>
<dbReference type="AlphaFoldDB" id="A0AAD9JSA9"/>
<keyword evidence="2" id="KW-1003">Cell membrane</keyword>
<keyword evidence="4" id="KW-0812">Transmembrane</keyword>
<evidence type="ECO:0000256" key="7">
    <source>
        <dbReference type="ARBA" id="ARBA00022837"/>
    </source>
</evidence>
<dbReference type="InterPro" id="IPR001881">
    <property type="entry name" value="EGF-like_Ca-bd_dom"/>
</dbReference>
<dbReference type="InterPro" id="IPR050525">
    <property type="entry name" value="ECM_Assembly_Org"/>
</dbReference>
<dbReference type="GO" id="GO:0007154">
    <property type="term" value="P:cell communication"/>
    <property type="evidence" value="ECO:0007669"/>
    <property type="project" value="UniProtKB-ARBA"/>
</dbReference>
<dbReference type="Gene3D" id="2.10.25.10">
    <property type="entry name" value="Laminin"/>
    <property type="match status" value="2"/>
</dbReference>
<evidence type="ECO:0000259" key="13">
    <source>
        <dbReference type="PROSITE" id="PS50026"/>
    </source>
</evidence>
<dbReference type="PROSITE" id="PS01186">
    <property type="entry name" value="EGF_2"/>
    <property type="match status" value="2"/>
</dbReference>
<keyword evidence="16" id="KW-1185">Reference proteome</keyword>
<dbReference type="PANTHER" id="PTHR24020:SF20">
    <property type="entry name" value="PH DOMAIN-CONTAINING PROTEIN"/>
    <property type="match status" value="1"/>
</dbReference>
<dbReference type="Gene3D" id="3.40.50.410">
    <property type="entry name" value="von Willebrand factor, type A domain"/>
    <property type="match status" value="1"/>
</dbReference>
<dbReference type="SUPFAM" id="SSF53300">
    <property type="entry name" value="vWA-like"/>
    <property type="match status" value="1"/>
</dbReference>
<dbReference type="Pfam" id="PF00008">
    <property type="entry name" value="EGF"/>
    <property type="match status" value="2"/>
</dbReference>
<evidence type="ECO:0000313" key="16">
    <source>
        <dbReference type="Proteomes" id="UP001209878"/>
    </source>
</evidence>
<feature type="domain" description="EGF-like" evidence="13">
    <location>
        <begin position="236"/>
        <end position="272"/>
    </location>
</feature>
<name>A0AAD9JSA9_RIDPI</name>
<evidence type="ECO:0000256" key="3">
    <source>
        <dbReference type="ARBA" id="ARBA00022536"/>
    </source>
</evidence>
<feature type="disulfide bond" evidence="12">
    <location>
        <begin position="262"/>
        <end position="271"/>
    </location>
</feature>
<dbReference type="PANTHER" id="PTHR24020">
    <property type="entry name" value="COLLAGEN ALPHA"/>
    <property type="match status" value="1"/>
</dbReference>
<evidence type="ECO:0000256" key="4">
    <source>
        <dbReference type="ARBA" id="ARBA00022692"/>
    </source>
</evidence>